<dbReference type="InterPro" id="IPR001680">
    <property type="entry name" value="WD40_rpt"/>
</dbReference>
<evidence type="ECO:0000256" key="12">
    <source>
        <dbReference type="ARBA" id="ARBA00022771"/>
    </source>
</evidence>
<dbReference type="GO" id="GO:0008270">
    <property type="term" value="F:zinc ion binding"/>
    <property type="evidence" value="ECO:0007669"/>
    <property type="project" value="UniProtKB-KW"/>
</dbReference>
<evidence type="ECO:0000256" key="5">
    <source>
        <dbReference type="ARBA" id="ARBA00012483"/>
    </source>
</evidence>
<keyword evidence="16" id="KW-0539">Nucleus</keyword>
<dbReference type="GO" id="GO:0006281">
    <property type="term" value="P:DNA repair"/>
    <property type="evidence" value="ECO:0007669"/>
    <property type="project" value="UniProtKB-KW"/>
</dbReference>
<dbReference type="GO" id="GO:0061630">
    <property type="term" value="F:ubiquitin protein ligase activity"/>
    <property type="evidence" value="ECO:0007669"/>
    <property type="project" value="UniProtKB-EC"/>
</dbReference>
<evidence type="ECO:0000256" key="16">
    <source>
        <dbReference type="ARBA" id="ARBA00023242"/>
    </source>
</evidence>
<dbReference type="Pfam" id="PF13639">
    <property type="entry name" value="zf-RING_2"/>
    <property type="match status" value="1"/>
</dbReference>
<dbReference type="SUPFAM" id="SSF57850">
    <property type="entry name" value="RING/U-box"/>
    <property type="match status" value="1"/>
</dbReference>
<gene>
    <name evidence="20" type="ORF">ACEWY4_008818</name>
</gene>
<feature type="compositionally biased region" description="Pro residues" evidence="18">
    <location>
        <begin position="54"/>
        <end position="63"/>
    </location>
</feature>
<sequence>MPLQRMSQRIYNSLLSSSLPQPPFVLGGQTVSSEVSDSGDVPREGVIVVASALPGPPLNPPRHPTVAHSHQADAGEQPSSSRTFIVEPARLQREPPSEPRVDASVHVEEATAQQLTEYIPGPASLPPAPSSPPDKHDDDEAVKCPICFDPWTRTGEHCLTALPCGHLFGFACIQNWLRVQAKCPMCKQICIMSDILLLKFGVDRVAMLKRDLIKWQSSRCVAEQMRARLQLRLQEVEEECNMVHEEVQGYYTFSTTVMVSKAGGCRVMAFSEPLSCLLASKPAARSLGIPGFGVEKISTATMKVCQYVPVHLKPIRGLAVSRQHDNLLLSCSLDNTLKLTSLSTNTVVQTCKAGTPVWSCCWSHDDNNCVYAGLCNGTVRVYDVRDTSTHVHELHGMDSRCPVLSLAYMPRAASSDFPMGGLVASSQDVCCFLERKDGTTYKSHWLPPVQGRCTDIQVEPDSRQFLVTYRLGKSQEQHSALMKMSCTTRGCSALPMRTFSTVGYSSLLTKNTIFKNPANGATIVCTGDKSSKTTTVWDVASGGVVQKLCADYPVLDICSFQTNQSHYLACLSEKEVKVYKFIL</sequence>
<evidence type="ECO:0000256" key="9">
    <source>
        <dbReference type="ARBA" id="ARBA00022723"/>
    </source>
</evidence>
<dbReference type="EC" id="2.3.2.27" evidence="5"/>
<evidence type="ECO:0000256" key="6">
    <source>
        <dbReference type="ARBA" id="ARBA00022490"/>
    </source>
</evidence>
<dbReference type="InterPro" id="IPR037381">
    <property type="entry name" value="RFWD3"/>
</dbReference>
<protein>
    <recommendedName>
        <fullName evidence="5">RING-type E3 ubiquitin transferase</fullName>
        <ecNumber evidence="5">2.3.2.27</ecNumber>
    </recommendedName>
</protein>
<keyword evidence="13" id="KW-0833">Ubl conjugation pathway</keyword>
<comment type="pathway">
    <text evidence="4">Protein modification; protein ubiquitination.</text>
</comment>
<dbReference type="Gene3D" id="2.130.10.10">
    <property type="entry name" value="YVTN repeat-like/Quinoprotein amine dehydrogenase"/>
    <property type="match status" value="1"/>
</dbReference>
<feature type="region of interest" description="Disordered" evidence="18">
    <location>
        <begin position="53"/>
        <end position="81"/>
    </location>
</feature>
<dbReference type="InterPro" id="IPR013083">
    <property type="entry name" value="Znf_RING/FYVE/PHD"/>
</dbReference>
<dbReference type="PROSITE" id="PS50089">
    <property type="entry name" value="ZF_RING_2"/>
    <property type="match status" value="1"/>
</dbReference>
<dbReference type="SUPFAM" id="SSF50978">
    <property type="entry name" value="WD40 repeat-like"/>
    <property type="match status" value="1"/>
</dbReference>
<evidence type="ECO:0000256" key="13">
    <source>
        <dbReference type="ARBA" id="ARBA00022786"/>
    </source>
</evidence>
<organism evidence="20 21">
    <name type="scientific">Coilia grayii</name>
    <name type="common">Gray's grenadier anchovy</name>
    <dbReference type="NCBI Taxonomy" id="363190"/>
    <lineage>
        <taxon>Eukaryota</taxon>
        <taxon>Metazoa</taxon>
        <taxon>Chordata</taxon>
        <taxon>Craniata</taxon>
        <taxon>Vertebrata</taxon>
        <taxon>Euteleostomi</taxon>
        <taxon>Actinopterygii</taxon>
        <taxon>Neopterygii</taxon>
        <taxon>Teleostei</taxon>
        <taxon>Clupei</taxon>
        <taxon>Clupeiformes</taxon>
        <taxon>Clupeoidei</taxon>
        <taxon>Engraulidae</taxon>
        <taxon>Coilinae</taxon>
        <taxon>Coilia</taxon>
    </lineage>
</organism>
<dbReference type="InterPro" id="IPR001841">
    <property type="entry name" value="Znf_RING"/>
</dbReference>
<dbReference type="EMBL" id="JBHFQA010000007">
    <property type="protein sequence ID" value="KAL2096670.1"/>
    <property type="molecule type" value="Genomic_DNA"/>
</dbReference>
<comment type="subcellular location">
    <subcellularLocation>
        <location evidence="3">Cytoplasm</location>
    </subcellularLocation>
    <subcellularLocation>
        <location evidence="2">Nucleus</location>
        <location evidence="2">PML body</location>
    </subcellularLocation>
</comment>
<dbReference type="SMART" id="SM00184">
    <property type="entry name" value="RING"/>
    <property type="match status" value="1"/>
</dbReference>
<evidence type="ECO:0000256" key="4">
    <source>
        <dbReference type="ARBA" id="ARBA00004906"/>
    </source>
</evidence>
<feature type="region of interest" description="Disordered" evidence="18">
    <location>
        <begin position="118"/>
        <end position="139"/>
    </location>
</feature>
<dbReference type="Pfam" id="PF23419">
    <property type="entry name" value="WD40_RFWD3"/>
    <property type="match status" value="1"/>
</dbReference>
<dbReference type="SMART" id="SM00320">
    <property type="entry name" value="WD40"/>
    <property type="match status" value="3"/>
</dbReference>
<keyword evidence="15" id="KW-0234">DNA repair</keyword>
<evidence type="ECO:0000256" key="8">
    <source>
        <dbReference type="ARBA" id="ARBA00022679"/>
    </source>
</evidence>
<evidence type="ECO:0000256" key="15">
    <source>
        <dbReference type="ARBA" id="ARBA00023204"/>
    </source>
</evidence>
<evidence type="ECO:0000256" key="18">
    <source>
        <dbReference type="SAM" id="MobiDB-lite"/>
    </source>
</evidence>
<dbReference type="InterPro" id="IPR015943">
    <property type="entry name" value="WD40/YVTN_repeat-like_dom_sf"/>
</dbReference>
<evidence type="ECO:0000313" key="20">
    <source>
        <dbReference type="EMBL" id="KAL2096670.1"/>
    </source>
</evidence>
<evidence type="ECO:0000256" key="3">
    <source>
        <dbReference type="ARBA" id="ARBA00004496"/>
    </source>
</evidence>
<keyword evidence="10" id="KW-0677">Repeat</keyword>
<evidence type="ECO:0000256" key="7">
    <source>
        <dbReference type="ARBA" id="ARBA00022574"/>
    </source>
</evidence>
<evidence type="ECO:0000256" key="2">
    <source>
        <dbReference type="ARBA" id="ARBA00004322"/>
    </source>
</evidence>
<keyword evidence="12 17" id="KW-0863">Zinc-finger</keyword>
<evidence type="ECO:0000256" key="17">
    <source>
        <dbReference type="PROSITE-ProRule" id="PRU00175"/>
    </source>
</evidence>
<feature type="compositionally biased region" description="Pro residues" evidence="18">
    <location>
        <begin position="123"/>
        <end position="132"/>
    </location>
</feature>
<dbReference type="InterPro" id="IPR036322">
    <property type="entry name" value="WD40_repeat_dom_sf"/>
</dbReference>
<evidence type="ECO:0000259" key="19">
    <source>
        <dbReference type="PROSITE" id="PS50089"/>
    </source>
</evidence>
<dbReference type="PANTHER" id="PTHR16047:SF7">
    <property type="entry name" value="E3 UBIQUITIN-PROTEIN LIGASE RFWD3"/>
    <property type="match status" value="1"/>
</dbReference>
<reference evidence="20 21" key="1">
    <citation type="submission" date="2024-09" db="EMBL/GenBank/DDBJ databases">
        <title>A chromosome-level genome assembly of Gray's grenadier anchovy, Coilia grayii.</title>
        <authorList>
            <person name="Fu Z."/>
        </authorList>
    </citation>
    <scope>NUCLEOTIDE SEQUENCE [LARGE SCALE GENOMIC DNA]</scope>
    <source>
        <strain evidence="20">G4</strain>
        <tissue evidence="20">Muscle</tissue>
    </source>
</reference>
<dbReference type="AlphaFoldDB" id="A0ABD1KBW3"/>
<keyword evidence="6" id="KW-0963">Cytoplasm</keyword>
<keyword evidence="14" id="KW-0862">Zinc</keyword>
<evidence type="ECO:0000256" key="14">
    <source>
        <dbReference type="ARBA" id="ARBA00022833"/>
    </source>
</evidence>
<evidence type="ECO:0000256" key="10">
    <source>
        <dbReference type="ARBA" id="ARBA00022737"/>
    </source>
</evidence>
<dbReference type="InterPro" id="IPR056527">
    <property type="entry name" value="WD40_RFWD3"/>
</dbReference>
<keyword evidence="8" id="KW-0808">Transferase</keyword>
<keyword evidence="21" id="KW-1185">Reference proteome</keyword>
<keyword evidence="9" id="KW-0479">Metal-binding</keyword>
<feature type="domain" description="RING-type" evidence="19">
    <location>
        <begin position="144"/>
        <end position="187"/>
    </location>
</feature>
<dbReference type="GO" id="GO:0016605">
    <property type="term" value="C:PML body"/>
    <property type="evidence" value="ECO:0007669"/>
    <property type="project" value="UniProtKB-SubCell"/>
</dbReference>
<keyword evidence="11" id="KW-0227">DNA damage</keyword>
<dbReference type="PANTHER" id="PTHR16047">
    <property type="entry name" value="RFWD3 PROTEIN"/>
    <property type="match status" value="1"/>
</dbReference>
<evidence type="ECO:0000256" key="11">
    <source>
        <dbReference type="ARBA" id="ARBA00022763"/>
    </source>
</evidence>
<comment type="catalytic activity">
    <reaction evidence="1">
        <text>S-ubiquitinyl-[E2 ubiquitin-conjugating enzyme]-L-cysteine + [acceptor protein]-L-lysine = [E2 ubiquitin-conjugating enzyme]-L-cysteine + N(6)-ubiquitinyl-[acceptor protein]-L-lysine.</text>
        <dbReference type="EC" id="2.3.2.27"/>
    </reaction>
</comment>
<comment type="caution">
    <text evidence="20">The sequence shown here is derived from an EMBL/GenBank/DDBJ whole genome shotgun (WGS) entry which is preliminary data.</text>
</comment>
<dbReference type="GO" id="GO:0005737">
    <property type="term" value="C:cytoplasm"/>
    <property type="evidence" value="ECO:0007669"/>
    <property type="project" value="UniProtKB-SubCell"/>
</dbReference>
<proteinExistence type="predicted"/>
<keyword evidence="7" id="KW-0853">WD repeat</keyword>
<evidence type="ECO:0000313" key="21">
    <source>
        <dbReference type="Proteomes" id="UP001591681"/>
    </source>
</evidence>
<dbReference type="Gene3D" id="3.30.40.10">
    <property type="entry name" value="Zinc/RING finger domain, C3HC4 (zinc finger)"/>
    <property type="match status" value="1"/>
</dbReference>
<name>A0ABD1KBW3_9TELE</name>
<accession>A0ABD1KBW3</accession>
<evidence type="ECO:0000256" key="1">
    <source>
        <dbReference type="ARBA" id="ARBA00000900"/>
    </source>
</evidence>
<dbReference type="Proteomes" id="UP001591681">
    <property type="component" value="Unassembled WGS sequence"/>
</dbReference>